<sequence>MNNSQRLAELIKGIDGSYLTEAEKNNAILSAERSETLVELVFSAYTSVKNALVKVKNSLVPSIQAHKHQA</sequence>
<keyword evidence="2" id="KW-1185">Reference proteome</keyword>
<evidence type="ECO:0000313" key="1">
    <source>
        <dbReference type="EMBL" id="MEL0614595.1"/>
    </source>
</evidence>
<comment type="caution">
    <text evidence="1">The sequence shown here is derived from an EMBL/GenBank/DDBJ whole genome shotgun (WGS) entry which is preliminary data.</text>
</comment>
<dbReference type="EMBL" id="JBAKAR010000017">
    <property type="protein sequence ID" value="MEL0614595.1"/>
    <property type="molecule type" value="Genomic_DNA"/>
</dbReference>
<reference evidence="1 2" key="1">
    <citation type="submission" date="2024-02" db="EMBL/GenBank/DDBJ databases">
        <title>Bacteria isolated from the canopy kelp, Nereocystis luetkeana.</title>
        <authorList>
            <person name="Pfister C.A."/>
            <person name="Younker I.T."/>
            <person name="Light S.H."/>
        </authorList>
    </citation>
    <scope>NUCLEOTIDE SEQUENCE [LARGE SCALE GENOMIC DNA]</scope>
    <source>
        <strain evidence="1 2">TI.4.07</strain>
    </source>
</reference>
<name>A0ABU9GA18_9GAMM</name>
<organism evidence="1 2">
    <name type="scientific">Marinomonas arenicola</name>
    <dbReference type="NCBI Taxonomy" id="569601"/>
    <lineage>
        <taxon>Bacteria</taxon>
        <taxon>Pseudomonadati</taxon>
        <taxon>Pseudomonadota</taxon>
        <taxon>Gammaproteobacteria</taxon>
        <taxon>Oceanospirillales</taxon>
        <taxon>Oceanospirillaceae</taxon>
        <taxon>Marinomonas</taxon>
    </lineage>
</organism>
<proteinExistence type="predicted"/>
<gene>
    <name evidence="1" type="ORF">V6242_15680</name>
</gene>
<evidence type="ECO:0000313" key="2">
    <source>
        <dbReference type="Proteomes" id="UP001379949"/>
    </source>
</evidence>
<dbReference type="Proteomes" id="UP001379949">
    <property type="component" value="Unassembled WGS sequence"/>
</dbReference>
<dbReference type="RefSeq" id="WP_341567979.1">
    <property type="nucleotide sequence ID" value="NZ_JBAKAR010000017.1"/>
</dbReference>
<protein>
    <submittedName>
        <fullName evidence="1">Uncharacterized protein</fullName>
    </submittedName>
</protein>
<accession>A0ABU9GA18</accession>